<dbReference type="Proteomes" id="UP000278081">
    <property type="component" value="Unassembled WGS sequence"/>
</dbReference>
<gene>
    <name evidence="1" type="ORF">EFR84_10640</name>
</gene>
<evidence type="ECO:0000313" key="2">
    <source>
        <dbReference type="Proteomes" id="UP000278081"/>
    </source>
</evidence>
<evidence type="ECO:0000313" key="1">
    <source>
        <dbReference type="EMBL" id="RUM06664.1"/>
    </source>
</evidence>
<organism evidence="1 2">
    <name type="scientific">Rhizobium chutanense</name>
    <dbReference type="NCBI Taxonomy" id="2035448"/>
    <lineage>
        <taxon>Bacteria</taxon>
        <taxon>Pseudomonadati</taxon>
        <taxon>Pseudomonadota</taxon>
        <taxon>Alphaproteobacteria</taxon>
        <taxon>Hyphomicrobiales</taxon>
        <taxon>Rhizobiaceae</taxon>
        <taxon>Rhizobium/Agrobacterium group</taxon>
        <taxon>Rhizobium</taxon>
    </lineage>
</organism>
<reference evidence="1 2" key="1">
    <citation type="submission" date="2018-11" db="EMBL/GenBank/DDBJ databases">
        <title>Rhizobium chutanense sp. nov., isolated from root nodules of Phaseolus vulgaris in China.</title>
        <authorList>
            <person name="Huo Y."/>
        </authorList>
    </citation>
    <scope>NUCLEOTIDE SEQUENCE [LARGE SCALE GENOMIC DNA]</scope>
    <source>
        <strain evidence="1 2">C16</strain>
    </source>
</reference>
<dbReference type="EMBL" id="RJTJ01000008">
    <property type="protein sequence ID" value="RUM06664.1"/>
    <property type="molecule type" value="Genomic_DNA"/>
</dbReference>
<sequence>MVLKYHNFFIPENDGWQPDDLTDFGFTMDFYVGGDDGSDAFTALVCSPSWFARERGGEVTSGRNIIFMPRFDRNALDNFLKGICAEENGKSSETTMLKIDGIGEWEYRYRS</sequence>
<dbReference type="AlphaFoldDB" id="A0A432P3F5"/>
<accession>A0A432P3F5</accession>
<proteinExistence type="predicted"/>
<dbReference type="Pfam" id="PF15586">
    <property type="entry name" value="Imm8"/>
    <property type="match status" value="1"/>
</dbReference>
<protein>
    <submittedName>
        <fullName evidence="1">Uncharacterized protein</fullName>
    </submittedName>
</protein>
<comment type="caution">
    <text evidence="1">The sequence shown here is derived from an EMBL/GenBank/DDBJ whole genome shotgun (WGS) entry which is preliminary data.</text>
</comment>
<name>A0A432P3F5_9HYPH</name>
<dbReference type="InterPro" id="IPR028964">
    <property type="entry name" value="Imm8"/>
</dbReference>
<dbReference type="OrthoDB" id="5521406at2"/>
<dbReference type="RefSeq" id="WP_126908855.1">
    <property type="nucleotide sequence ID" value="NZ_ML133755.1"/>
</dbReference>